<reference evidence="2 3" key="1">
    <citation type="journal article" date="2017" name="Nat. Ecol. Evol.">
        <title>Scallop genome provides insights into evolution of bilaterian karyotype and development.</title>
        <authorList>
            <person name="Wang S."/>
            <person name="Zhang J."/>
            <person name="Jiao W."/>
            <person name="Li J."/>
            <person name="Xun X."/>
            <person name="Sun Y."/>
            <person name="Guo X."/>
            <person name="Huan P."/>
            <person name="Dong B."/>
            <person name="Zhang L."/>
            <person name="Hu X."/>
            <person name="Sun X."/>
            <person name="Wang J."/>
            <person name="Zhao C."/>
            <person name="Wang Y."/>
            <person name="Wang D."/>
            <person name="Huang X."/>
            <person name="Wang R."/>
            <person name="Lv J."/>
            <person name="Li Y."/>
            <person name="Zhang Z."/>
            <person name="Liu B."/>
            <person name="Lu W."/>
            <person name="Hui Y."/>
            <person name="Liang J."/>
            <person name="Zhou Z."/>
            <person name="Hou R."/>
            <person name="Li X."/>
            <person name="Liu Y."/>
            <person name="Li H."/>
            <person name="Ning X."/>
            <person name="Lin Y."/>
            <person name="Zhao L."/>
            <person name="Xing Q."/>
            <person name="Dou J."/>
            <person name="Li Y."/>
            <person name="Mao J."/>
            <person name="Guo H."/>
            <person name="Dou H."/>
            <person name="Li T."/>
            <person name="Mu C."/>
            <person name="Jiang W."/>
            <person name="Fu Q."/>
            <person name="Fu X."/>
            <person name="Miao Y."/>
            <person name="Liu J."/>
            <person name="Yu Q."/>
            <person name="Li R."/>
            <person name="Liao H."/>
            <person name="Li X."/>
            <person name="Kong Y."/>
            <person name="Jiang Z."/>
            <person name="Chourrout D."/>
            <person name="Li R."/>
            <person name="Bao Z."/>
        </authorList>
    </citation>
    <scope>NUCLEOTIDE SEQUENCE [LARGE SCALE GENOMIC DNA]</scope>
    <source>
        <strain evidence="2 3">PY_sf001</strain>
    </source>
</reference>
<dbReference type="AlphaFoldDB" id="A0A210QEG5"/>
<dbReference type="Proteomes" id="UP000242188">
    <property type="component" value="Unassembled WGS sequence"/>
</dbReference>
<dbReference type="EMBL" id="NEDP02004037">
    <property type="protein sequence ID" value="OWF47088.1"/>
    <property type="molecule type" value="Genomic_DNA"/>
</dbReference>
<dbReference type="OrthoDB" id="10345148at2759"/>
<evidence type="ECO:0000313" key="2">
    <source>
        <dbReference type="EMBL" id="OWF47088.1"/>
    </source>
</evidence>
<proteinExistence type="predicted"/>
<gene>
    <name evidence="2" type="ORF">KP79_PYT12575</name>
</gene>
<feature type="signal peptide" evidence="1">
    <location>
        <begin position="1"/>
        <end position="21"/>
    </location>
</feature>
<comment type="caution">
    <text evidence="2">The sequence shown here is derived from an EMBL/GenBank/DDBJ whole genome shotgun (WGS) entry which is preliminary data.</text>
</comment>
<protein>
    <submittedName>
        <fullName evidence="2">Uncharacterized protein</fullName>
    </submittedName>
</protein>
<keyword evidence="1" id="KW-0732">Signal</keyword>
<evidence type="ECO:0000256" key="1">
    <source>
        <dbReference type="SAM" id="SignalP"/>
    </source>
</evidence>
<name>A0A210QEG5_MIZYE</name>
<organism evidence="2 3">
    <name type="scientific">Mizuhopecten yessoensis</name>
    <name type="common">Japanese scallop</name>
    <name type="synonym">Patinopecten yessoensis</name>
    <dbReference type="NCBI Taxonomy" id="6573"/>
    <lineage>
        <taxon>Eukaryota</taxon>
        <taxon>Metazoa</taxon>
        <taxon>Spiralia</taxon>
        <taxon>Lophotrochozoa</taxon>
        <taxon>Mollusca</taxon>
        <taxon>Bivalvia</taxon>
        <taxon>Autobranchia</taxon>
        <taxon>Pteriomorphia</taxon>
        <taxon>Pectinida</taxon>
        <taxon>Pectinoidea</taxon>
        <taxon>Pectinidae</taxon>
        <taxon>Mizuhopecten</taxon>
    </lineage>
</organism>
<feature type="chain" id="PRO_5011967602" evidence="1">
    <location>
        <begin position="22"/>
        <end position="147"/>
    </location>
</feature>
<evidence type="ECO:0000313" key="3">
    <source>
        <dbReference type="Proteomes" id="UP000242188"/>
    </source>
</evidence>
<keyword evidence="3" id="KW-1185">Reference proteome</keyword>
<sequence length="147" mass="16400">MFQAQLFMLFSMAVLSTTVYGSCNIGDRYGGDWDGVQDHTHRTDDSIEIEGSEVIGTLNDVTNVYKCEESDEYYMFFLLLTPDRSGYNCMGFHAMADSMVQYTVVTKNGSFEPIKVPAGVKSTLENLCANGNNYAMEAVIDIARRLD</sequence>
<accession>A0A210QEG5</accession>